<dbReference type="Proteomes" id="UP000264036">
    <property type="component" value="Unassembled WGS sequence"/>
</dbReference>
<evidence type="ECO:0000259" key="2">
    <source>
        <dbReference type="Pfam" id="PF09937"/>
    </source>
</evidence>
<gene>
    <name evidence="3" type="ORF">DD666_09255</name>
</gene>
<feature type="compositionally biased region" description="Polar residues" evidence="1">
    <location>
        <begin position="495"/>
        <end position="510"/>
    </location>
</feature>
<feature type="domain" description="DUF2169" evidence="2">
    <location>
        <begin position="24"/>
        <end position="300"/>
    </location>
</feature>
<dbReference type="Pfam" id="PF00805">
    <property type="entry name" value="Pentapeptide"/>
    <property type="match status" value="3"/>
</dbReference>
<feature type="compositionally biased region" description="Basic and acidic residues" evidence="1">
    <location>
        <begin position="428"/>
        <end position="449"/>
    </location>
</feature>
<name>A0A356LF16_9BURK</name>
<dbReference type="InterPro" id="IPR051082">
    <property type="entry name" value="Pentapeptide-BTB/POZ_domain"/>
</dbReference>
<dbReference type="SUPFAM" id="SSF141571">
    <property type="entry name" value="Pentapeptide repeat-like"/>
    <property type="match status" value="3"/>
</dbReference>
<feature type="region of interest" description="Disordered" evidence="1">
    <location>
        <begin position="495"/>
        <end position="519"/>
    </location>
</feature>
<dbReference type="PANTHER" id="PTHR14136">
    <property type="entry name" value="BTB_POZ DOMAIN-CONTAINING PROTEIN KCTD9"/>
    <property type="match status" value="1"/>
</dbReference>
<accession>A0A356LF16</accession>
<dbReference type="Gene3D" id="2.160.20.80">
    <property type="entry name" value="E3 ubiquitin-protein ligase SopA"/>
    <property type="match status" value="3"/>
</dbReference>
<dbReference type="InterPro" id="IPR001646">
    <property type="entry name" value="5peptide_repeat"/>
</dbReference>
<dbReference type="EMBL" id="DOEK01000025">
    <property type="protein sequence ID" value="HBP29587.1"/>
    <property type="molecule type" value="Genomic_DNA"/>
</dbReference>
<organism evidence="3 4">
    <name type="scientific">Advenella kashmirensis</name>
    <dbReference type="NCBI Taxonomy" id="310575"/>
    <lineage>
        <taxon>Bacteria</taxon>
        <taxon>Pseudomonadati</taxon>
        <taxon>Pseudomonadota</taxon>
        <taxon>Betaproteobacteria</taxon>
        <taxon>Burkholderiales</taxon>
        <taxon>Alcaligenaceae</taxon>
    </lineage>
</organism>
<dbReference type="PANTHER" id="PTHR14136:SF17">
    <property type="entry name" value="BTB_POZ DOMAIN-CONTAINING PROTEIN KCTD9"/>
    <property type="match status" value="1"/>
</dbReference>
<protein>
    <recommendedName>
        <fullName evidence="2">DUF2169 domain-containing protein</fullName>
    </recommendedName>
</protein>
<evidence type="ECO:0000313" key="4">
    <source>
        <dbReference type="Proteomes" id="UP000264036"/>
    </source>
</evidence>
<evidence type="ECO:0000256" key="1">
    <source>
        <dbReference type="SAM" id="MobiDB-lite"/>
    </source>
</evidence>
<sequence>MRTVKPLRVGVLTRPYGYLEQSRLGVLVYTLIDFNGPTPRLVPEAEITTHLLPAMDCNNILDLILPKTCPEFIVSGTAYTAHQQDKTQCAVRAKVGDNEKSLLVFGERYWLGDRISDPQSFEQMPVTWANAFGGKGFDENPDGKGIDRELINGVWTTRLPNIELPTERISSKTQRPKPAGFSPVMINRPRRYKHVGSFSETWMKTDITGFFPDMDTRLFNAADDDQHWTNRDSLPLGCEFSVWNMHPEQACWTGTIPDWIPRCFVSQQNDHGDEDFLQVDLQPTTIWLLPGIKHAIMMYHGSTAVAQTYAEDVRAIIAAIELPGHAREKSWYKDIFDLRSDMDTGALYALRDKDLVPKSIMGDWLDTRPVDTGLLLENAGKREQRIRTEIRDKLLDTGLEPYNIMPEFSGPQFPISGEYLPELHERMQRLKKASERQIDEEKKRVKKDLAANQGPDPAFTKKMQDVVDGKVPDSAAQDMKDAMLRLEQLQTEMETQWQAGHQSGQKSTPGTPDREQLNQTKQQIKKINLYSAHFLPQGVAVTKHIADQKRDVVLERYRSGMDMRELDLSGANLSGLNLTAADFTGSDISDADLTLATLDGANFSRALLTRAVIENTSLRDALFSETNLGATTLLRADFTGARLSAMVLQESTFSYCNFERTLWEDIVQTTRATFSSCRFDNATINKTIFTESSFSNSNFALGQFSQVAFQANTLENITFENAKLSSIAFVASDLKNISFMHTHMEGASFTYKLQMDTCSFRGANMKNSSFNRTVLNTIDFSNAVILHCDFSEALLQAANFTAVKATGSIFRRTDLRLARFVAADLTGSNFQQADMRGTDLRRANLCTADVSETLLDDTSRTQGVFLKYAKLYPLRKRATHFWEQQS</sequence>
<comment type="caution">
    <text evidence="3">The sequence shown here is derived from an EMBL/GenBank/DDBJ whole genome shotgun (WGS) entry which is preliminary data.</text>
</comment>
<feature type="region of interest" description="Disordered" evidence="1">
    <location>
        <begin position="428"/>
        <end position="466"/>
    </location>
</feature>
<dbReference type="InterPro" id="IPR018683">
    <property type="entry name" value="DUF2169"/>
</dbReference>
<proteinExistence type="predicted"/>
<dbReference type="AlphaFoldDB" id="A0A356LF16"/>
<reference evidence="3 4" key="1">
    <citation type="journal article" date="2018" name="Nat. Biotechnol.">
        <title>A standardized bacterial taxonomy based on genome phylogeny substantially revises the tree of life.</title>
        <authorList>
            <person name="Parks D.H."/>
            <person name="Chuvochina M."/>
            <person name="Waite D.W."/>
            <person name="Rinke C."/>
            <person name="Skarshewski A."/>
            <person name="Chaumeil P.A."/>
            <person name="Hugenholtz P."/>
        </authorList>
    </citation>
    <scope>NUCLEOTIDE SEQUENCE [LARGE SCALE GENOMIC DNA]</scope>
    <source>
        <strain evidence="3">UBA10707</strain>
    </source>
</reference>
<dbReference type="Pfam" id="PF09937">
    <property type="entry name" value="DUF2169"/>
    <property type="match status" value="1"/>
</dbReference>
<evidence type="ECO:0000313" key="3">
    <source>
        <dbReference type="EMBL" id="HBP29587.1"/>
    </source>
</evidence>